<evidence type="ECO:0000256" key="1">
    <source>
        <dbReference type="SAM" id="SignalP"/>
    </source>
</evidence>
<dbReference type="Proteomes" id="UP001234787">
    <property type="component" value="Unassembled WGS sequence"/>
</dbReference>
<protein>
    <submittedName>
        <fullName evidence="2">Uncharacterized protein</fullName>
    </submittedName>
</protein>
<feature type="chain" id="PRO_5042292285" evidence="1">
    <location>
        <begin position="22"/>
        <end position="71"/>
    </location>
</feature>
<comment type="caution">
    <text evidence="2">The sequence shown here is derived from an EMBL/GenBank/DDBJ whole genome shotgun (WGS) entry which is preliminary data.</text>
</comment>
<keyword evidence="3" id="KW-1185">Reference proteome</keyword>
<organism evidence="2 3">
    <name type="scientific">Cryptomeria japonica</name>
    <name type="common">Japanese cedar</name>
    <name type="synonym">Cupressus japonica</name>
    <dbReference type="NCBI Taxonomy" id="3369"/>
    <lineage>
        <taxon>Eukaryota</taxon>
        <taxon>Viridiplantae</taxon>
        <taxon>Streptophyta</taxon>
        <taxon>Embryophyta</taxon>
        <taxon>Tracheophyta</taxon>
        <taxon>Spermatophyta</taxon>
        <taxon>Pinopsida</taxon>
        <taxon>Pinidae</taxon>
        <taxon>Conifers II</taxon>
        <taxon>Cupressales</taxon>
        <taxon>Cupressaceae</taxon>
        <taxon>Cryptomeria</taxon>
    </lineage>
</organism>
<dbReference type="EMBL" id="BSEH01001091">
    <property type="protein sequence ID" value="GLJ59576.1"/>
    <property type="molecule type" value="Genomic_DNA"/>
</dbReference>
<evidence type="ECO:0000313" key="2">
    <source>
        <dbReference type="EMBL" id="GLJ59576.1"/>
    </source>
</evidence>
<sequence>MGRCSAVIVLVMLVLFFRSDCRLLDSVNKYEGKMGVKEKMKKRTDEKAGTFYPREELQWIHSPDEHCLDPC</sequence>
<proteinExistence type="predicted"/>
<feature type="signal peptide" evidence="1">
    <location>
        <begin position="1"/>
        <end position="21"/>
    </location>
</feature>
<name>A0AAD3RRT0_CRYJA</name>
<keyword evidence="1" id="KW-0732">Signal</keyword>
<gene>
    <name evidence="2" type="ORF">SUGI_1514730</name>
</gene>
<evidence type="ECO:0000313" key="3">
    <source>
        <dbReference type="Proteomes" id="UP001234787"/>
    </source>
</evidence>
<accession>A0AAD3RRT0</accession>
<dbReference type="AlphaFoldDB" id="A0AAD3RRT0"/>
<reference evidence="2" key="1">
    <citation type="submission" date="2022-12" db="EMBL/GenBank/DDBJ databases">
        <title>Chromosome-Level Genome Assembly of Japanese Cedar (Cryptomeriajaponica D. Don).</title>
        <authorList>
            <person name="Fujino T."/>
            <person name="Yamaguchi K."/>
            <person name="Yokoyama T."/>
            <person name="Hamanaka T."/>
            <person name="Harazono Y."/>
            <person name="Kamada H."/>
            <person name="Kobayashi W."/>
            <person name="Ujino-Ihara T."/>
            <person name="Uchiyama K."/>
            <person name="Matsumoto A."/>
            <person name="Izuno A."/>
            <person name="Tsumura Y."/>
            <person name="Toyoda A."/>
            <person name="Shigenobu S."/>
            <person name="Moriguchi Y."/>
            <person name="Ueno S."/>
            <person name="Kasahara M."/>
        </authorList>
    </citation>
    <scope>NUCLEOTIDE SEQUENCE</scope>
</reference>